<dbReference type="KEGG" id="ffu:CLAFUR5_08960"/>
<dbReference type="AlphaFoldDB" id="A0A9Q8PFS8"/>
<organism evidence="1 2">
    <name type="scientific">Passalora fulva</name>
    <name type="common">Tomato leaf mold</name>
    <name type="synonym">Cladosporium fulvum</name>
    <dbReference type="NCBI Taxonomy" id="5499"/>
    <lineage>
        <taxon>Eukaryota</taxon>
        <taxon>Fungi</taxon>
        <taxon>Dikarya</taxon>
        <taxon>Ascomycota</taxon>
        <taxon>Pezizomycotina</taxon>
        <taxon>Dothideomycetes</taxon>
        <taxon>Dothideomycetidae</taxon>
        <taxon>Mycosphaerellales</taxon>
        <taxon>Mycosphaerellaceae</taxon>
        <taxon>Fulvia</taxon>
    </lineage>
</organism>
<reference evidence="1" key="1">
    <citation type="submission" date="2021-12" db="EMBL/GenBank/DDBJ databases">
        <authorList>
            <person name="Zaccaron A."/>
            <person name="Stergiopoulos I."/>
        </authorList>
    </citation>
    <scope>NUCLEOTIDE SEQUENCE</scope>
    <source>
        <strain evidence="1">Race5_Kim</strain>
    </source>
</reference>
<reference evidence="1" key="2">
    <citation type="journal article" date="2022" name="Microb. Genom.">
        <title>A chromosome-scale genome assembly of the tomato pathogen Cladosporium fulvum reveals a compartmentalized genome architecture and the presence of a dispensable chromosome.</title>
        <authorList>
            <person name="Zaccaron A.Z."/>
            <person name="Chen L.H."/>
            <person name="Samaras A."/>
            <person name="Stergiopoulos I."/>
        </authorList>
    </citation>
    <scope>NUCLEOTIDE SEQUENCE</scope>
    <source>
        <strain evidence="1">Race5_Kim</strain>
    </source>
</reference>
<name>A0A9Q8PFS8_PASFU</name>
<dbReference type="EMBL" id="CP090171">
    <property type="protein sequence ID" value="UJO21631.1"/>
    <property type="molecule type" value="Genomic_DNA"/>
</dbReference>
<keyword evidence="2" id="KW-1185">Reference proteome</keyword>
<evidence type="ECO:0000313" key="1">
    <source>
        <dbReference type="EMBL" id="UJO21631.1"/>
    </source>
</evidence>
<sequence length="192" mass="22152">MEIDIRSLMPLGPDDHNGEYNECLALAFRPLRIISSLDLNHIIFTNLDNLDQPAVTRIHELWNSPAWVRLDNTPLQVWTNAMKRSEAADALAKQLHDLEATSTTFLPATEMLDEKIAAIARMNPRFWEAPVDPRERFITPENEWDVLEPFRKLDVAVDELDLDEIRNVLIEQVADRARRDLEAMESTIRRIG</sequence>
<dbReference type="RefSeq" id="XP_047765997.1">
    <property type="nucleotide sequence ID" value="XM_047908108.1"/>
</dbReference>
<gene>
    <name evidence="1" type="ORF">CLAFUR5_08960</name>
</gene>
<proteinExistence type="predicted"/>
<dbReference type="GeneID" id="71988838"/>
<protein>
    <submittedName>
        <fullName evidence="1">Uncharacterized protein</fullName>
    </submittedName>
</protein>
<dbReference type="Proteomes" id="UP000756132">
    <property type="component" value="Chromosome 9"/>
</dbReference>
<accession>A0A9Q8PFS8</accession>
<evidence type="ECO:0000313" key="2">
    <source>
        <dbReference type="Proteomes" id="UP000756132"/>
    </source>
</evidence>